<feature type="chain" id="PRO_5010552290" evidence="6">
    <location>
        <begin position="30"/>
        <end position="1008"/>
    </location>
</feature>
<dbReference type="SMART" id="SM00060">
    <property type="entry name" value="FN3"/>
    <property type="match status" value="4"/>
</dbReference>
<dbReference type="InterPro" id="IPR013783">
    <property type="entry name" value="Ig-like_fold"/>
</dbReference>
<proteinExistence type="predicted"/>
<feature type="domain" description="Fibronectin type-III" evidence="7">
    <location>
        <begin position="831"/>
        <end position="918"/>
    </location>
</feature>
<dbReference type="PROSITE" id="PS50853">
    <property type="entry name" value="FN3"/>
    <property type="match status" value="4"/>
</dbReference>
<protein>
    <submittedName>
        <fullName evidence="8">Fibronectin type 3 domain-containing protein</fullName>
    </submittedName>
</protein>
<evidence type="ECO:0000256" key="3">
    <source>
        <dbReference type="ARBA" id="ARBA00023295"/>
    </source>
</evidence>
<name>A0A1T5K7L0_9MICO</name>
<feature type="compositionally biased region" description="Low complexity" evidence="5">
    <location>
        <begin position="806"/>
        <end position="821"/>
    </location>
</feature>
<dbReference type="InterPro" id="IPR012334">
    <property type="entry name" value="Pectin_lyas_fold"/>
</dbReference>
<evidence type="ECO:0000256" key="6">
    <source>
        <dbReference type="SAM" id="SignalP"/>
    </source>
</evidence>
<keyword evidence="9" id="KW-1185">Reference proteome</keyword>
<reference evidence="8 9" key="1">
    <citation type="submission" date="2017-02" db="EMBL/GenBank/DDBJ databases">
        <authorList>
            <person name="Peterson S.W."/>
        </authorList>
    </citation>
    <scope>NUCLEOTIDE SEQUENCE [LARGE SCALE GENOMIC DNA]</scope>
    <source>
        <strain evidence="8 9">DSM 21481</strain>
    </source>
</reference>
<feature type="domain" description="Fibronectin type-III" evidence="7">
    <location>
        <begin position="920"/>
        <end position="1006"/>
    </location>
</feature>
<dbReference type="InterPro" id="IPR003961">
    <property type="entry name" value="FN3_dom"/>
</dbReference>
<keyword evidence="2" id="KW-0325">Glycoprotein</keyword>
<dbReference type="PANTHER" id="PTHR42970:SF1">
    <property type="entry name" value="PECTATE LYASE C-RELATED"/>
    <property type="match status" value="1"/>
</dbReference>
<evidence type="ECO:0000256" key="1">
    <source>
        <dbReference type="ARBA" id="ARBA00022723"/>
    </source>
</evidence>
<evidence type="ECO:0000259" key="7">
    <source>
        <dbReference type="PROSITE" id="PS50853"/>
    </source>
</evidence>
<sequence length="1008" mass="105726">MRARRSAARSGVAWLAGLAAALTAVAVPAAPASAGYDALPAFPGAEGFGYAATGGRGGEVYHVTSKELTGPGTFHDALTTAGDVPRTIVFEIAGDVTVPQIVVRGKKGITIAGQTAPGDGVTIQGNTVRFVDSSDIVIRHMRFRLGSGSTDDAMYLEDTQNVIIDHSSFSWAGDEVLSIKSKDYDDPRSKNITVQWSIMSEGRLTHSMGGLVEMNTISMHHNLYAHNNDRNPKTKGVMDFVNNVVYNWGDFPYVAGGESGTKGYGNVVGNYFVAGVNSANPTEAVVRGNENYQVFLDDNRIDSNRDGVLNGRNTGSGMIEAARPAVRVPERFEYPPVHTQNPRRALGLTLDHAGASVARDAVDARVVDEVRHQTGAIIGHESDVGGYPELDEGTPATDVDRDGMADDWERARGLDPADPADRNGDDDGDRYTNLEEYLNELAAPGFPKGYPMEPVSWSGEPFEPPAPEVPEAAPAAPLDGDAIRSAVVTDSSSNGAANAALWSIEQNLQVGDYVAGDRMTGSKAYRFTSVPAEIQGLEWVRSAVESRGATNDDLLSFYLPVDAEVWVAHDSRISPRPAWLTEGYEATDRTVADDHGGSWNLFKARLPAGSHVVTGANAGGTVLNYFVAVDPVPGDSEPVADAPGEVRAEPAGATGDTDVAVSWAGSAGATAYLVARASSSEREMRIVATTTDTTFRDADVEAGVPYRYQVTAVGPGGASAASADARALVTSGSTTAPAPGDLDVTAERSYSVDLGWSGVDGATAYGVYRAPAEGGDLELLGHVAEPGFTDDTAEPSSTYRYAVTTVSPGGESEPSSEVAAATGGPLDPARAPEQVQATEVSAAAFTLGWEPVPGAESYQVYRRDGEGAFARVGTTTDPRYTDDTIGSSVASYDYAVTAVNELGESERSEPVTVELPVPAAPTDLRVGLQGATFTGLIWTSGGGASEYRVLRSEAGGEPQEVGVAKVHTTYDRTAEPGTAYTYRVVAVNAAGTSEPSAPVRVRTLPGAP</sequence>
<feature type="signal peptide" evidence="6">
    <location>
        <begin position="1"/>
        <end position="29"/>
    </location>
</feature>
<evidence type="ECO:0000313" key="8">
    <source>
        <dbReference type="EMBL" id="SKC59505.1"/>
    </source>
</evidence>
<evidence type="ECO:0000256" key="5">
    <source>
        <dbReference type="SAM" id="MobiDB-lite"/>
    </source>
</evidence>
<dbReference type="STRING" id="526729.SAMN04324258_1899"/>
<keyword evidence="1" id="KW-0479">Metal-binding</keyword>
<dbReference type="GO" id="GO:0016798">
    <property type="term" value="F:hydrolase activity, acting on glycosyl bonds"/>
    <property type="evidence" value="ECO:0007669"/>
    <property type="project" value="UniProtKB-KW"/>
</dbReference>
<dbReference type="CDD" id="cd00063">
    <property type="entry name" value="FN3"/>
    <property type="match status" value="3"/>
</dbReference>
<feature type="compositionally biased region" description="Basic and acidic residues" evidence="5">
    <location>
        <begin position="398"/>
        <end position="431"/>
    </location>
</feature>
<dbReference type="Gene3D" id="2.160.20.10">
    <property type="entry name" value="Single-stranded right-handed beta-helix, Pectin lyase-like"/>
    <property type="match status" value="1"/>
</dbReference>
<dbReference type="PANTHER" id="PTHR42970">
    <property type="entry name" value="PECTATE LYASE C-RELATED"/>
    <property type="match status" value="1"/>
</dbReference>
<dbReference type="Proteomes" id="UP000189777">
    <property type="component" value="Unassembled WGS sequence"/>
</dbReference>
<keyword evidence="4" id="KW-0119">Carbohydrate metabolism</keyword>
<dbReference type="InterPro" id="IPR052063">
    <property type="entry name" value="Polysaccharide_Lyase_1"/>
</dbReference>
<accession>A0A1T5K7L0</accession>
<keyword evidence="3" id="KW-0326">Glycosidase</keyword>
<dbReference type="SUPFAM" id="SSF49265">
    <property type="entry name" value="Fibronectin type III"/>
    <property type="match status" value="2"/>
</dbReference>
<dbReference type="InterPro" id="IPR011050">
    <property type="entry name" value="Pectin_lyase_fold/virulence"/>
</dbReference>
<evidence type="ECO:0000313" key="9">
    <source>
        <dbReference type="Proteomes" id="UP000189777"/>
    </source>
</evidence>
<dbReference type="EMBL" id="FUZQ01000003">
    <property type="protein sequence ID" value="SKC59505.1"/>
    <property type="molecule type" value="Genomic_DNA"/>
</dbReference>
<keyword evidence="3" id="KW-0378">Hydrolase</keyword>
<dbReference type="AlphaFoldDB" id="A0A1T5K7L0"/>
<gene>
    <name evidence="8" type="ORF">SAMN04324258_1899</name>
</gene>
<keyword evidence="4" id="KW-0624">Polysaccharide degradation</keyword>
<evidence type="ECO:0000256" key="4">
    <source>
        <dbReference type="ARBA" id="ARBA00023326"/>
    </source>
</evidence>
<feature type="domain" description="Fibronectin type-III" evidence="7">
    <location>
        <begin position="642"/>
        <end position="734"/>
    </location>
</feature>
<dbReference type="GO" id="GO:0000272">
    <property type="term" value="P:polysaccharide catabolic process"/>
    <property type="evidence" value="ECO:0007669"/>
    <property type="project" value="UniProtKB-KW"/>
</dbReference>
<evidence type="ECO:0000256" key="2">
    <source>
        <dbReference type="ARBA" id="ARBA00023180"/>
    </source>
</evidence>
<dbReference type="GO" id="GO:0046872">
    <property type="term" value="F:metal ion binding"/>
    <property type="evidence" value="ECO:0007669"/>
    <property type="project" value="UniProtKB-KW"/>
</dbReference>
<feature type="region of interest" description="Disordered" evidence="5">
    <location>
        <begin position="380"/>
        <end position="431"/>
    </location>
</feature>
<keyword evidence="6" id="KW-0732">Signal</keyword>
<dbReference type="InterPro" id="IPR036116">
    <property type="entry name" value="FN3_sf"/>
</dbReference>
<dbReference type="Pfam" id="PF00041">
    <property type="entry name" value="fn3"/>
    <property type="match status" value="1"/>
</dbReference>
<feature type="region of interest" description="Disordered" evidence="5">
    <location>
        <begin position="805"/>
        <end position="824"/>
    </location>
</feature>
<dbReference type="Gene3D" id="2.60.40.10">
    <property type="entry name" value="Immunoglobulins"/>
    <property type="match status" value="4"/>
</dbReference>
<dbReference type="SUPFAM" id="SSF51126">
    <property type="entry name" value="Pectin lyase-like"/>
    <property type="match status" value="1"/>
</dbReference>
<organism evidence="8 9">
    <name type="scientific">Krasilnikoviella flava</name>
    <dbReference type="NCBI Taxonomy" id="526729"/>
    <lineage>
        <taxon>Bacteria</taxon>
        <taxon>Bacillati</taxon>
        <taxon>Actinomycetota</taxon>
        <taxon>Actinomycetes</taxon>
        <taxon>Micrococcales</taxon>
        <taxon>Promicromonosporaceae</taxon>
        <taxon>Krasilnikoviella</taxon>
    </lineage>
</organism>
<feature type="domain" description="Fibronectin type-III" evidence="7">
    <location>
        <begin position="738"/>
        <end position="825"/>
    </location>
</feature>